<feature type="region of interest" description="Disordered" evidence="1">
    <location>
        <begin position="1013"/>
        <end position="1060"/>
    </location>
</feature>
<feature type="compositionally biased region" description="Polar residues" evidence="1">
    <location>
        <begin position="1015"/>
        <end position="1030"/>
    </location>
</feature>
<feature type="compositionally biased region" description="Low complexity" evidence="1">
    <location>
        <begin position="1198"/>
        <end position="1220"/>
    </location>
</feature>
<feature type="compositionally biased region" description="Low complexity" evidence="1">
    <location>
        <begin position="1231"/>
        <end position="1242"/>
    </location>
</feature>
<evidence type="ECO:0000256" key="2">
    <source>
        <dbReference type="SAM" id="SignalP"/>
    </source>
</evidence>
<feature type="compositionally biased region" description="Polar residues" evidence="1">
    <location>
        <begin position="1115"/>
        <end position="1130"/>
    </location>
</feature>
<feature type="compositionally biased region" description="Low complexity" evidence="1">
    <location>
        <begin position="276"/>
        <end position="289"/>
    </location>
</feature>
<accession>A0A9P4W9V5</accession>
<keyword evidence="2" id="KW-0732">Signal</keyword>
<dbReference type="OrthoDB" id="3793279at2759"/>
<organism evidence="3 4">
    <name type="scientific">Curvularia kusanoi</name>
    <name type="common">Cochliobolus kusanoi</name>
    <dbReference type="NCBI Taxonomy" id="90978"/>
    <lineage>
        <taxon>Eukaryota</taxon>
        <taxon>Fungi</taxon>
        <taxon>Dikarya</taxon>
        <taxon>Ascomycota</taxon>
        <taxon>Pezizomycotina</taxon>
        <taxon>Dothideomycetes</taxon>
        <taxon>Pleosporomycetidae</taxon>
        <taxon>Pleosporales</taxon>
        <taxon>Pleosporineae</taxon>
        <taxon>Pleosporaceae</taxon>
        <taxon>Curvularia</taxon>
    </lineage>
</organism>
<name>A0A9P4W9V5_CURKU</name>
<gene>
    <name evidence="3" type="ORF">E8E13_007600</name>
</gene>
<protein>
    <submittedName>
        <fullName evidence="3">Uncharacterized protein</fullName>
    </submittedName>
</protein>
<feature type="compositionally biased region" description="Polar residues" evidence="1">
    <location>
        <begin position="1139"/>
        <end position="1163"/>
    </location>
</feature>
<feature type="region of interest" description="Disordered" evidence="1">
    <location>
        <begin position="912"/>
        <end position="931"/>
    </location>
</feature>
<feature type="compositionally biased region" description="Low complexity" evidence="1">
    <location>
        <begin position="245"/>
        <end position="267"/>
    </location>
</feature>
<sequence>MFFTRSALASAAILSFTVTTEGWVLHRSTEEHVEVKRVAAEEGESQWSWKRMFGKRQNDGIVLDCPNDQFAALLSNNPDSAVETFCNDWLNLAPATTTIDVTPTVTVTTSNSQTTTQTSTQRVLATTTAVETATITAAPTVRRRMMAAAQQIEIASKIIDSVMASGAPTTTPAATSLSPNRLAAERGLETACSCRLPAPTSTVTEYFTVPDAVTTTVGVRYLKVVQTTETRTYTSTTTVSAGATVSGSTSATASSSTGIVSSSTEEVPSTLAEPVGNTPAAGGNATASSASEVASTTPAITAVPIITIPVGGNATATTASGAAVVTALPFSCDENDITRSIDQVVGGIRLGYNVYCNSGFTQDRIGRPITTNTSVDDATSCAAQCSLLNTQGQSDACASALFTPSADGSGGSCTLYSATEDGTNVQTTPAPGSVAIVHTGTFANGDECAALNATSVSFDTSAVVASITSGGVVVATPGLVTQSSGGGVSQTYVSANSTDAQGYVHWSWYQIYASSASWYAIYETSWACSATITRTIEQPATTIIGGTTITSVVVTTIIANGYTTIISGDSTTTIGGGGGVGGPTLVPAITTSGEGGITTIFSTAAQGSTGTNGIVTPTATPGGQGNVTVIEVFSTFFSTASEGVIPPSASPSVNVSGSVGEEVVVSSTATTLTISGANATFFSTGGNGVISPVTTPIVETIVSSGATTITISGSNATAVSTGGNGVIPPAVTSSATSSTGGDEDEWDTPGPYGPPRKTSTVVSVSSEVITFTSTGSAGVETPTVITTSSSETLVVVITNSTTSANSSATTFTSVATLNVTGSESVATPTTVTEVTTTAAGTGNLTVIVSTATANSTGGGGVIPPPVTVTETVNSTLPVPTPAEVSSTGGVGNFSTGFETGVTISTGASGVIPPASTNTTTPFVGSTSEAPRVGSFTRSSSLSIANSTGSSGFATPTSNSSTIVETPVTVTETVNSTLSIPTPTGVFSTGGIGNFSTGSGTAVTFSTGGSGVIPPASTNATTTPFVGSTSEAPRVGTYTRSVPTSNSTASSGFPTPSLNSSTIIPPPVTVTETVNSTLSISTPTAVFSTGGVGNFSTGFGTGVTISTGGSGVIPPASTNATTTPFVGSTSEAPRVGTYTRPVTRSNSTGTSGFPTPSANSSTAIETPSLNTTLTLTVPLSTGFTSTFEIQVNSSVPFTSAPSATPSPSFNGSSSTFTGTTSEENRSGTFSRPLSSSTTANTTSAPPATLVVTATTNITLSFPTGNITLIPPTTRPFENSTTTFPTITSETLVSINYSTVPSFSTGNLSTILPPVSTNVSITVETTPSASATLPPVSLNSTTSGFNGTTFTDNRTGRFTPSTRIPLTTGTSNGTTSSPPFPTGNSTVPLIPTAPATTACPSVSEFSFVTREVIITTTIVETIPISPLCLSANATGTLSVPGNTTLPTEVTVLPSITASALLSSSSSEDVTEIDTEVYSYGRPTAIASAIASVVSSVVADITVSATSSSGATATPVSLFRRSGTLATQPQIDAVCAASGNVIQSPTLAIQPDDSTPGWFVSSGVNPAIIVESVSTDNGTIVRFSSAFAGEVAQLDQPLVLCPGTVYTISGLTRQDNTRSGCTVQYRVGSNTIFTATPSTTWSANSATFTAGPGTEGASQDLTLVLSCAGRGGAPLGVNAEGYMVGEVSNVTVTPSS</sequence>
<feature type="compositionally biased region" description="Polar residues" evidence="1">
    <location>
        <begin position="914"/>
        <end position="928"/>
    </location>
</feature>
<dbReference type="Proteomes" id="UP000801428">
    <property type="component" value="Unassembled WGS sequence"/>
</dbReference>
<reference evidence="3" key="1">
    <citation type="submission" date="2019-04" db="EMBL/GenBank/DDBJ databases">
        <title>Sequencing of skin fungus with MAO and IRED activity.</title>
        <authorList>
            <person name="Marsaioli A.J."/>
            <person name="Bonatto J.M.C."/>
            <person name="Reis Junior O."/>
        </authorList>
    </citation>
    <scope>NUCLEOTIDE SEQUENCE</scope>
    <source>
        <strain evidence="3">30M1</strain>
    </source>
</reference>
<feature type="region of interest" description="Disordered" evidence="1">
    <location>
        <begin position="1113"/>
        <end position="1163"/>
    </location>
</feature>
<feature type="region of interest" description="Disordered" evidence="1">
    <location>
        <begin position="1198"/>
        <end position="1242"/>
    </location>
</feature>
<feature type="compositionally biased region" description="Low complexity" evidence="1">
    <location>
        <begin position="1365"/>
        <end position="1378"/>
    </location>
</feature>
<feature type="signal peptide" evidence="2">
    <location>
        <begin position="1"/>
        <end position="22"/>
    </location>
</feature>
<proteinExistence type="predicted"/>
<feature type="chain" id="PRO_5040352928" evidence="2">
    <location>
        <begin position="23"/>
        <end position="1693"/>
    </location>
</feature>
<evidence type="ECO:0000313" key="4">
    <source>
        <dbReference type="Proteomes" id="UP000801428"/>
    </source>
</evidence>
<comment type="caution">
    <text evidence="3">The sequence shown here is derived from an EMBL/GenBank/DDBJ whole genome shotgun (WGS) entry which is preliminary data.</text>
</comment>
<dbReference type="EMBL" id="SWKU01000019">
    <property type="protein sequence ID" value="KAF2998640.1"/>
    <property type="molecule type" value="Genomic_DNA"/>
</dbReference>
<keyword evidence="4" id="KW-1185">Reference proteome</keyword>
<feature type="compositionally biased region" description="Polar residues" evidence="1">
    <location>
        <begin position="1350"/>
        <end position="1363"/>
    </location>
</feature>
<feature type="region of interest" description="Disordered" evidence="1">
    <location>
        <begin position="721"/>
        <end position="759"/>
    </location>
</feature>
<evidence type="ECO:0000256" key="1">
    <source>
        <dbReference type="SAM" id="MobiDB-lite"/>
    </source>
</evidence>
<feature type="compositionally biased region" description="Polar residues" evidence="1">
    <location>
        <begin position="1037"/>
        <end position="1058"/>
    </location>
</feature>
<feature type="region of interest" description="Disordered" evidence="1">
    <location>
        <begin position="245"/>
        <end position="289"/>
    </location>
</feature>
<evidence type="ECO:0000313" key="3">
    <source>
        <dbReference type="EMBL" id="KAF2998640.1"/>
    </source>
</evidence>
<feature type="region of interest" description="Disordered" evidence="1">
    <location>
        <begin position="1342"/>
        <end position="1378"/>
    </location>
</feature>